<evidence type="ECO:0000259" key="5">
    <source>
        <dbReference type="Pfam" id="PF07971"/>
    </source>
</evidence>
<dbReference type="SUPFAM" id="SSF48208">
    <property type="entry name" value="Six-hairpin glycosidases"/>
    <property type="match status" value="1"/>
</dbReference>
<dbReference type="Proteomes" id="UP000285013">
    <property type="component" value="Unassembled WGS sequence"/>
</dbReference>
<dbReference type="PANTHER" id="PTHR12143">
    <property type="entry name" value="PEPTIDE N-GLYCANASE PNGASE -RELATED"/>
    <property type="match status" value="1"/>
</dbReference>
<dbReference type="NCBIfam" id="TIGR01180">
    <property type="entry name" value="aman2_put"/>
    <property type="match status" value="1"/>
</dbReference>
<dbReference type="AlphaFoldDB" id="A0A415MY80"/>
<dbReference type="InterPro" id="IPR005887">
    <property type="entry name" value="GH92_a_mannosidase_put"/>
</dbReference>
<evidence type="ECO:0000256" key="3">
    <source>
        <dbReference type="ARBA" id="ARBA00022837"/>
    </source>
</evidence>
<dbReference type="Gene3D" id="3.30.2080.10">
    <property type="entry name" value="GH92 mannosidase domain"/>
    <property type="match status" value="1"/>
</dbReference>
<protein>
    <submittedName>
        <fullName evidence="7">Glycoside hydrolase family 92 protein</fullName>
    </submittedName>
</protein>
<dbReference type="Gene3D" id="2.70.98.10">
    <property type="match status" value="1"/>
</dbReference>
<sequence length="767" mass="86785">MKHGRSWLSALLISFSILSFAQKEPVDYVNTIIGASTSAEAGKSGHGLGKTFPGSCTPFGLVQLSPDTKTGGDNGPGYSWHHSTIEGFSFTHLSGIGWYGDFGNFLVMPTTGPLRTFKGTENKPEEGYRSRYSHDTEITQAGYYSVYLQDYQVKVELTSAPRSGILRFTYPESEKSRIQIDLARRIGGTSDEQYVEKVDEYTIRGWMKCTPACGGWGNGSGKSDYTVYFYCCFDRPLTEYGVWSASIPEGVSRKNDANDNPAYFNYIKDARIIPAIGKAQGKHLGFYTEFPTRKDEQVQLKCGISFVSMEGAQRNLEQDIPDWNFERVKENTRNLWNQALSSVKVEGSERDKTIFYTSLYHTMIDPRCFSDCDGRYVGADKKIYQTENFTYRTVFSGWDVFRSQFPLQTLINPRLVNDEINSLIQIAQLSGKEYFPRWEVVNAYSGCMLGNPAISVLADAYEKGIRGYDVQKAVEYAENTQKQFGNGELGYTLGSLSHTLEYAYTDWCLGQLMGSLGKKKEAAEYEKRAKAYRNVWCDSVQWFRARVKGGGWLPWRGRTAQDQGTTESNPFQQGWFVPHDIDGMKALMGGQKKFDAELEEFFANVPEDFLWNDYYNHPNEPNHHVPFLFNYSSCPWLTQKWTRKICDKAYGDDVLGLCGNEDVGQMSAWYVLAAMGIHPVCPGNPRYEITSPVFESVEINLDTHFYSGKNFKIIAHNNSPQNIYIQSVSLNGKKLNRLWITHNEIVKGGVLEFDMGPESTAMDELAF</sequence>
<dbReference type="RefSeq" id="WP_118423564.1">
    <property type="nucleotide sequence ID" value="NZ_JAJCKC010000031.1"/>
</dbReference>
<dbReference type="Pfam" id="PF17678">
    <property type="entry name" value="Glyco_hydro_92N"/>
    <property type="match status" value="1"/>
</dbReference>
<dbReference type="InterPro" id="IPR012939">
    <property type="entry name" value="Glyco_hydro_92"/>
</dbReference>
<dbReference type="InterPro" id="IPR008928">
    <property type="entry name" value="6-hairpin_glycosidase_sf"/>
</dbReference>
<evidence type="ECO:0000259" key="6">
    <source>
        <dbReference type="Pfam" id="PF17678"/>
    </source>
</evidence>
<dbReference type="Gene3D" id="1.20.1050.60">
    <property type="entry name" value="alpha-1,2-mannosidase"/>
    <property type="match status" value="1"/>
</dbReference>
<evidence type="ECO:0000313" key="7">
    <source>
        <dbReference type="EMBL" id="RHL87522.1"/>
    </source>
</evidence>
<evidence type="ECO:0000313" key="8">
    <source>
        <dbReference type="Proteomes" id="UP000285013"/>
    </source>
</evidence>
<dbReference type="InterPro" id="IPR050883">
    <property type="entry name" value="PNGase"/>
</dbReference>
<comment type="caution">
    <text evidence="7">The sequence shown here is derived from an EMBL/GenBank/DDBJ whole genome shotgun (WGS) entry which is preliminary data.</text>
</comment>
<accession>A0A415MY80</accession>
<evidence type="ECO:0000256" key="2">
    <source>
        <dbReference type="ARBA" id="ARBA00011245"/>
    </source>
</evidence>
<dbReference type="Gene3D" id="1.20.1610.10">
    <property type="entry name" value="alpha-1,2-mannosidases domains"/>
    <property type="match status" value="1"/>
</dbReference>
<organism evidence="7 8">
    <name type="scientific">Bacteroides intestinalis</name>
    <dbReference type="NCBI Taxonomy" id="329854"/>
    <lineage>
        <taxon>Bacteria</taxon>
        <taxon>Pseudomonadati</taxon>
        <taxon>Bacteroidota</taxon>
        <taxon>Bacteroidia</taxon>
        <taxon>Bacteroidales</taxon>
        <taxon>Bacteroidaceae</taxon>
        <taxon>Bacteroides</taxon>
    </lineage>
</organism>
<proteinExistence type="predicted"/>
<feature type="domain" description="Glycosyl hydrolase family 92" evidence="5">
    <location>
        <begin position="311"/>
        <end position="757"/>
    </location>
</feature>
<dbReference type="FunFam" id="3.30.2080.10:FF:000001">
    <property type="entry name" value="Alpha-1,2-mannosidase subfamily"/>
    <property type="match status" value="1"/>
</dbReference>
<feature type="signal peptide" evidence="4">
    <location>
        <begin position="1"/>
        <end position="21"/>
    </location>
</feature>
<dbReference type="GO" id="GO:0005975">
    <property type="term" value="P:carbohydrate metabolic process"/>
    <property type="evidence" value="ECO:0007669"/>
    <property type="project" value="InterPro"/>
</dbReference>
<dbReference type="GO" id="GO:0030246">
    <property type="term" value="F:carbohydrate binding"/>
    <property type="evidence" value="ECO:0007669"/>
    <property type="project" value="InterPro"/>
</dbReference>
<dbReference type="InterPro" id="IPR041371">
    <property type="entry name" value="GH92_N"/>
</dbReference>
<dbReference type="InterPro" id="IPR014718">
    <property type="entry name" value="GH-type_carb-bd"/>
</dbReference>
<evidence type="ECO:0000256" key="1">
    <source>
        <dbReference type="ARBA" id="ARBA00001913"/>
    </source>
</evidence>
<dbReference type="GO" id="GO:0005829">
    <property type="term" value="C:cytosol"/>
    <property type="evidence" value="ECO:0007669"/>
    <property type="project" value="TreeGrafter"/>
</dbReference>
<dbReference type="GO" id="GO:0000224">
    <property type="term" value="F:peptide-N4-(N-acetyl-beta-glucosaminyl)asparagine amidase activity"/>
    <property type="evidence" value="ECO:0007669"/>
    <property type="project" value="TreeGrafter"/>
</dbReference>
<evidence type="ECO:0000256" key="4">
    <source>
        <dbReference type="SAM" id="SignalP"/>
    </source>
</evidence>
<feature type="chain" id="PRO_5019580475" evidence="4">
    <location>
        <begin position="22"/>
        <end position="767"/>
    </location>
</feature>
<keyword evidence="4" id="KW-0732">Signal</keyword>
<name>A0A415MY80_9BACE</name>
<dbReference type="PANTHER" id="PTHR12143:SF39">
    <property type="entry name" value="SECRETED PROTEIN"/>
    <property type="match status" value="1"/>
</dbReference>
<keyword evidence="3" id="KW-0106">Calcium</keyword>
<dbReference type="GO" id="GO:0006516">
    <property type="term" value="P:glycoprotein catabolic process"/>
    <property type="evidence" value="ECO:0007669"/>
    <property type="project" value="TreeGrafter"/>
</dbReference>
<gene>
    <name evidence="7" type="ORF">DWZ95_20705</name>
</gene>
<reference evidence="7 8" key="1">
    <citation type="submission" date="2018-08" db="EMBL/GenBank/DDBJ databases">
        <title>A genome reference for cultivated species of the human gut microbiota.</title>
        <authorList>
            <person name="Zou Y."/>
            <person name="Xue W."/>
            <person name="Luo G."/>
        </authorList>
    </citation>
    <scope>NUCLEOTIDE SEQUENCE [LARGE SCALE GENOMIC DNA]</scope>
    <source>
        <strain evidence="7 8">AF36-16BH</strain>
    </source>
</reference>
<feature type="domain" description="Glycosyl hydrolase family 92 N-terminal" evidence="6">
    <location>
        <begin position="28"/>
        <end position="305"/>
    </location>
</feature>
<keyword evidence="7" id="KW-0378">Hydrolase</keyword>
<comment type="subunit">
    <text evidence="2">Monomer.</text>
</comment>
<comment type="cofactor">
    <cofactor evidence="1">
        <name>Ca(2+)</name>
        <dbReference type="ChEBI" id="CHEBI:29108"/>
    </cofactor>
</comment>
<dbReference type="EMBL" id="QRPE01000034">
    <property type="protein sequence ID" value="RHL87522.1"/>
    <property type="molecule type" value="Genomic_DNA"/>
</dbReference>
<dbReference type="Pfam" id="PF07971">
    <property type="entry name" value="Glyco_hydro_92"/>
    <property type="match status" value="1"/>
</dbReference>